<dbReference type="InterPro" id="IPR010619">
    <property type="entry name" value="ThrE-like_N"/>
</dbReference>
<feature type="transmembrane region" description="Helical" evidence="7">
    <location>
        <begin position="551"/>
        <end position="568"/>
    </location>
</feature>
<evidence type="ECO:0000256" key="6">
    <source>
        <dbReference type="SAM" id="MobiDB-lite"/>
    </source>
</evidence>
<accession>A0A0L0HE43</accession>
<dbReference type="GO" id="GO:0022857">
    <property type="term" value="F:transmembrane transporter activity"/>
    <property type="evidence" value="ECO:0007669"/>
    <property type="project" value="InterPro"/>
</dbReference>
<dbReference type="EMBL" id="KQ257458">
    <property type="protein sequence ID" value="KNC99286.1"/>
    <property type="molecule type" value="Genomic_DNA"/>
</dbReference>
<evidence type="ECO:0008006" key="12">
    <source>
        <dbReference type="Google" id="ProtNLM"/>
    </source>
</evidence>
<proteinExistence type="inferred from homology"/>
<evidence type="ECO:0000256" key="4">
    <source>
        <dbReference type="ARBA" id="ARBA00023136"/>
    </source>
</evidence>
<feature type="domain" description="Threonine/Serine exporter ThrE" evidence="9">
    <location>
        <begin position="560"/>
        <end position="680"/>
    </location>
</feature>
<feature type="compositionally biased region" description="Polar residues" evidence="6">
    <location>
        <begin position="247"/>
        <end position="265"/>
    </location>
</feature>
<feature type="domain" description="Threonine/serine exporter-like N-terminal" evidence="8">
    <location>
        <begin position="371"/>
        <end position="524"/>
    </location>
</feature>
<feature type="region of interest" description="Disordered" evidence="6">
    <location>
        <begin position="1"/>
        <end position="28"/>
    </location>
</feature>
<dbReference type="eggNOG" id="ENOG502QPMM">
    <property type="taxonomic scope" value="Eukaryota"/>
</dbReference>
<sequence length="703" mass="75688">MPDPNSHHVHFSSSRGEPAENHHSPPAKLKTLLDEFVASHPYKPQDDDVQEDTGRDLHRLHHGIHEILSPTEKFLVLLASALYAYGTPTHFLARHMQDVAKGLGHEAQFVVLPTYMLVAFRKRNQPASYPLFFSTTSGLDMYKLQLVDELARRVASYASQEPPFGNVSARSRGTMDGVLDPNLTSIGRQRSGLARAMTMGALSETLERQGRGRWLRQRSGSDGRTPRSRSLQSSFARHAHDVPAPANVTTSPMTSSPIDAQSNDVEQGGEESSHPHREESDLREQILHLASFGPGFFAGPFGSLKARHSGRHKDSEGETSDSESDVSRPLLSRKNDQSASYQSTEGGVNGATKDKHTRRPSSADLADAFESIAVEDATKRLKQIVSLPDLYPEWFQFILAGVSSGCGAGLFFGGGWYDVAAAGVFGTIVGGLGGVFEGRRTLDKVYHFIGAVFVAFASRSLIHFGVPLCYSATTISSIMYLLQGLTITLALVELATRHMISGTTRLAYGLTMTGLIGYGLDLGSTLATRVLHIPKVPEEGSGTCADPVTPLWQLVLFLPTSLALSMSINAHLLQLPFMTFISAIGYAVYYLADQLVAVNLSSAIGAFAVGVASNVYARWTGIPAIVGDLGGLNMLFPGGLAVRGITKVIEGVNIAEGLGLITTVMIVGLSLGVGLFMAGVVAPLPAAEINRRRGQLNMEILHF</sequence>
<feature type="transmembrane region" description="Helical" evidence="7">
    <location>
        <begin position="478"/>
        <end position="495"/>
    </location>
</feature>
<evidence type="ECO:0000259" key="9">
    <source>
        <dbReference type="Pfam" id="PF12821"/>
    </source>
</evidence>
<keyword evidence="2 7" id="KW-0812">Transmembrane</keyword>
<feature type="transmembrane region" description="Helical" evidence="7">
    <location>
        <begin position="629"/>
        <end position="646"/>
    </location>
</feature>
<feature type="region of interest" description="Disordered" evidence="6">
    <location>
        <begin position="205"/>
        <end position="281"/>
    </location>
</feature>
<evidence type="ECO:0000256" key="1">
    <source>
        <dbReference type="ARBA" id="ARBA00004141"/>
    </source>
</evidence>
<dbReference type="Proteomes" id="UP000053201">
    <property type="component" value="Unassembled WGS sequence"/>
</dbReference>
<gene>
    <name evidence="10" type="ORF">SPPG_05540</name>
</gene>
<dbReference type="InParanoid" id="A0A0L0HE43"/>
<dbReference type="GeneID" id="27688905"/>
<evidence type="ECO:0000256" key="2">
    <source>
        <dbReference type="ARBA" id="ARBA00022692"/>
    </source>
</evidence>
<dbReference type="OrthoDB" id="413008at2759"/>
<dbReference type="RefSeq" id="XP_016607326.1">
    <property type="nucleotide sequence ID" value="XM_016753747.1"/>
</dbReference>
<evidence type="ECO:0000313" key="10">
    <source>
        <dbReference type="EMBL" id="KNC99286.1"/>
    </source>
</evidence>
<evidence type="ECO:0000259" key="8">
    <source>
        <dbReference type="Pfam" id="PF06738"/>
    </source>
</evidence>
<organism evidence="10 11">
    <name type="scientific">Spizellomyces punctatus (strain DAOM BR117)</name>
    <dbReference type="NCBI Taxonomy" id="645134"/>
    <lineage>
        <taxon>Eukaryota</taxon>
        <taxon>Fungi</taxon>
        <taxon>Fungi incertae sedis</taxon>
        <taxon>Chytridiomycota</taxon>
        <taxon>Chytridiomycota incertae sedis</taxon>
        <taxon>Chytridiomycetes</taxon>
        <taxon>Spizellomycetales</taxon>
        <taxon>Spizellomycetaceae</taxon>
        <taxon>Spizellomyces</taxon>
    </lineage>
</organism>
<feature type="compositionally biased region" description="Polar residues" evidence="6">
    <location>
        <begin position="337"/>
        <end position="346"/>
    </location>
</feature>
<keyword evidence="11" id="KW-1185">Reference proteome</keyword>
<feature type="transmembrane region" description="Helical" evidence="7">
    <location>
        <begin position="598"/>
        <end position="617"/>
    </location>
</feature>
<evidence type="ECO:0000256" key="5">
    <source>
        <dbReference type="ARBA" id="ARBA00034125"/>
    </source>
</evidence>
<dbReference type="PANTHER" id="PTHR31082:SF4">
    <property type="entry name" value="PHEROMONE-REGULATED MEMBRANE PROTEIN 10"/>
    <property type="match status" value="1"/>
</dbReference>
<evidence type="ECO:0000256" key="7">
    <source>
        <dbReference type="SAM" id="Phobius"/>
    </source>
</evidence>
<comment type="subcellular location">
    <subcellularLocation>
        <location evidence="1">Membrane</location>
        <topology evidence="1">Multi-pass membrane protein</topology>
    </subcellularLocation>
</comment>
<dbReference type="GO" id="GO:0016020">
    <property type="term" value="C:membrane"/>
    <property type="evidence" value="ECO:0007669"/>
    <property type="project" value="UniProtKB-SubCell"/>
</dbReference>
<feature type="transmembrane region" description="Helical" evidence="7">
    <location>
        <begin position="419"/>
        <end position="436"/>
    </location>
</feature>
<feature type="domain" description="Threonine/serine exporter-like N-terminal" evidence="8">
    <location>
        <begin position="74"/>
        <end position="156"/>
    </location>
</feature>
<keyword evidence="4 7" id="KW-0472">Membrane</keyword>
<name>A0A0L0HE43_SPIPD</name>
<feature type="transmembrane region" description="Helical" evidence="7">
    <location>
        <begin position="658"/>
        <end position="684"/>
    </location>
</feature>
<dbReference type="InterPro" id="IPR051361">
    <property type="entry name" value="ThrE/Ser_Exporter"/>
</dbReference>
<evidence type="ECO:0000313" key="11">
    <source>
        <dbReference type="Proteomes" id="UP000053201"/>
    </source>
</evidence>
<dbReference type="Pfam" id="PF06738">
    <property type="entry name" value="ThrE"/>
    <property type="match status" value="2"/>
</dbReference>
<dbReference type="Pfam" id="PF12821">
    <property type="entry name" value="ThrE_2"/>
    <property type="match status" value="1"/>
</dbReference>
<keyword evidence="3 7" id="KW-1133">Transmembrane helix</keyword>
<evidence type="ECO:0000256" key="3">
    <source>
        <dbReference type="ARBA" id="ARBA00022989"/>
    </source>
</evidence>
<protein>
    <recommendedName>
        <fullName evidence="12">Threonine/serine exporter-like N-terminal domain-containing protein</fullName>
    </recommendedName>
</protein>
<feature type="region of interest" description="Disordered" evidence="6">
    <location>
        <begin position="165"/>
        <end position="184"/>
    </location>
</feature>
<dbReference type="PANTHER" id="PTHR31082">
    <property type="entry name" value="PHEROMONE-REGULATED MEMBRANE PROTEIN 10"/>
    <property type="match status" value="1"/>
</dbReference>
<comment type="similarity">
    <text evidence="5">Belongs to the ThrE exporter (TC 2.A.79) family.</text>
</comment>
<dbReference type="VEuPathDB" id="FungiDB:SPPG_05540"/>
<feature type="region of interest" description="Disordered" evidence="6">
    <location>
        <begin position="303"/>
        <end position="362"/>
    </location>
</feature>
<feature type="compositionally biased region" description="Polar residues" evidence="6">
    <location>
        <begin position="226"/>
        <end position="235"/>
    </location>
</feature>
<reference evidence="10 11" key="1">
    <citation type="submission" date="2009-08" db="EMBL/GenBank/DDBJ databases">
        <title>The Genome Sequence of Spizellomyces punctatus strain DAOM BR117.</title>
        <authorList>
            <consortium name="The Broad Institute Genome Sequencing Platform"/>
            <person name="Russ C."/>
            <person name="Cuomo C."/>
            <person name="Shea T."/>
            <person name="Young S.K."/>
            <person name="Zeng Q."/>
            <person name="Koehrsen M."/>
            <person name="Haas B."/>
            <person name="Borodovsky M."/>
            <person name="Guigo R."/>
            <person name="Alvarado L."/>
            <person name="Berlin A."/>
            <person name="Bochicchio J."/>
            <person name="Borenstein D."/>
            <person name="Chapman S."/>
            <person name="Chen Z."/>
            <person name="Engels R."/>
            <person name="Freedman E."/>
            <person name="Gellesch M."/>
            <person name="Goldberg J."/>
            <person name="Griggs A."/>
            <person name="Gujja S."/>
            <person name="Heiman D."/>
            <person name="Hepburn T."/>
            <person name="Howarth C."/>
            <person name="Jen D."/>
            <person name="Larson L."/>
            <person name="Lewis B."/>
            <person name="Mehta T."/>
            <person name="Park D."/>
            <person name="Pearson M."/>
            <person name="Roberts A."/>
            <person name="Saif S."/>
            <person name="Shenoy N."/>
            <person name="Sisk P."/>
            <person name="Stolte C."/>
            <person name="Sykes S."/>
            <person name="Thomson T."/>
            <person name="Walk T."/>
            <person name="White J."/>
            <person name="Yandava C."/>
            <person name="Burger G."/>
            <person name="Gray M.W."/>
            <person name="Holland P.W.H."/>
            <person name="King N."/>
            <person name="Lang F.B.F."/>
            <person name="Roger A.J."/>
            <person name="Ruiz-Trillo I."/>
            <person name="Lander E."/>
            <person name="Nusbaum C."/>
        </authorList>
    </citation>
    <scope>NUCLEOTIDE SEQUENCE [LARGE SCALE GENOMIC DNA]</scope>
    <source>
        <strain evidence="10 11">DAOM BR117</strain>
    </source>
</reference>
<feature type="transmembrane region" description="Helical" evidence="7">
    <location>
        <begin position="507"/>
        <end position="531"/>
    </location>
</feature>
<feature type="transmembrane region" description="Helical" evidence="7">
    <location>
        <begin position="448"/>
        <end position="466"/>
    </location>
</feature>
<dbReference type="InterPro" id="IPR024528">
    <property type="entry name" value="ThrE_2"/>
</dbReference>
<feature type="compositionally biased region" description="Basic and acidic residues" evidence="6">
    <location>
        <begin position="271"/>
        <end position="281"/>
    </location>
</feature>
<feature type="transmembrane region" description="Helical" evidence="7">
    <location>
        <begin position="575"/>
        <end position="592"/>
    </location>
</feature>
<dbReference type="AlphaFoldDB" id="A0A0L0HE43"/>